<sequence length="502" mass="56701">MAPPSSLKRKPESSDVQYQNSPSIMSEGGDAMLSPTKKRKLRLRPLPILAQAKHEPQNGMPANELSDALAKLSFDKDDPRTNTDADTDTENDESAVSTAQTTPETFAGPRQPVIALAVYLNTKSQPFILVKPSFAAGGFARCSIWLGLHDRKLYVRKLQGSSEGTPKDITRYVEHSGVPKLVASMSHGMNPRIPEPVKLKFGALDTAVDFHDKSLSRLSYWTTMTEYINGPTLLAVFEDFAGKGHVFPEPAIWQCGKVLLDIIRKMRFPNPSAGDKYVQPMSHNDIYPRNVLLANDDDVEQATTTSFHLIDFGIATVQSDRHHRIRDLSHVIDLLCGMMLNQNLGPSAKARVKRAKEEHGWPYSHELSLKMAEMEEVNSNSIPYGFPPKFWFDKWVKNFESMAARSSAKFKKAGKSMKIPLQKPLTIERPWLFRGDNAVEKMKHFIAKQTGCSPYQQVWLEEETLKIVRVDEEMYWNKPEVEFPLRFGALFMKKQKTPVAPW</sequence>
<feature type="region of interest" description="Disordered" evidence="1">
    <location>
        <begin position="1"/>
        <end position="62"/>
    </location>
</feature>
<evidence type="ECO:0000313" key="2">
    <source>
        <dbReference type="EMBL" id="KAK5092548.1"/>
    </source>
</evidence>
<dbReference type="SUPFAM" id="SSF56112">
    <property type="entry name" value="Protein kinase-like (PK-like)"/>
    <property type="match status" value="1"/>
</dbReference>
<dbReference type="InterPro" id="IPR011009">
    <property type="entry name" value="Kinase-like_dom_sf"/>
</dbReference>
<evidence type="ECO:0000256" key="1">
    <source>
        <dbReference type="SAM" id="MobiDB-lite"/>
    </source>
</evidence>
<reference evidence="2 3" key="1">
    <citation type="submission" date="2023-08" db="EMBL/GenBank/DDBJ databases">
        <title>Black Yeasts Isolated from many extreme environments.</title>
        <authorList>
            <person name="Coleine C."/>
            <person name="Stajich J.E."/>
            <person name="Selbmann L."/>
        </authorList>
    </citation>
    <scope>NUCLEOTIDE SEQUENCE [LARGE SCALE GENOMIC DNA]</scope>
    <source>
        <strain evidence="2 3">CCFEE 5885</strain>
    </source>
</reference>
<proteinExistence type="predicted"/>
<dbReference type="EMBL" id="JAVRRG010000056">
    <property type="protein sequence ID" value="KAK5092548.1"/>
    <property type="molecule type" value="Genomic_DNA"/>
</dbReference>
<comment type="caution">
    <text evidence="2">The sequence shown here is derived from an EMBL/GenBank/DDBJ whole genome shotgun (WGS) entry which is preliminary data.</text>
</comment>
<organism evidence="2 3">
    <name type="scientific">Lithohypha guttulata</name>
    <dbReference type="NCBI Taxonomy" id="1690604"/>
    <lineage>
        <taxon>Eukaryota</taxon>
        <taxon>Fungi</taxon>
        <taxon>Dikarya</taxon>
        <taxon>Ascomycota</taxon>
        <taxon>Pezizomycotina</taxon>
        <taxon>Eurotiomycetes</taxon>
        <taxon>Chaetothyriomycetidae</taxon>
        <taxon>Chaetothyriales</taxon>
        <taxon>Trichomeriaceae</taxon>
        <taxon>Lithohypha</taxon>
    </lineage>
</organism>
<dbReference type="Proteomes" id="UP001345013">
    <property type="component" value="Unassembled WGS sequence"/>
</dbReference>
<feature type="compositionally biased region" description="Polar residues" evidence="1">
    <location>
        <begin position="14"/>
        <end position="24"/>
    </location>
</feature>
<accession>A0ABR0KAA9</accession>
<keyword evidence="3" id="KW-1185">Reference proteome</keyword>
<gene>
    <name evidence="2" type="ORF">LTR24_005127</name>
</gene>
<feature type="compositionally biased region" description="Basic and acidic residues" evidence="1">
    <location>
        <begin position="74"/>
        <end position="83"/>
    </location>
</feature>
<evidence type="ECO:0008006" key="4">
    <source>
        <dbReference type="Google" id="ProtNLM"/>
    </source>
</evidence>
<name>A0ABR0KAA9_9EURO</name>
<protein>
    <recommendedName>
        <fullName evidence="4">Protein kinase domain-containing protein</fullName>
    </recommendedName>
</protein>
<evidence type="ECO:0000313" key="3">
    <source>
        <dbReference type="Proteomes" id="UP001345013"/>
    </source>
</evidence>
<feature type="region of interest" description="Disordered" evidence="1">
    <location>
        <begin position="74"/>
        <end position="106"/>
    </location>
</feature>
<feature type="compositionally biased region" description="Polar residues" evidence="1">
    <location>
        <begin position="94"/>
        <end position="104"/>
    </location>
</feature>